<dbReference type="AlphaFoldDB" id="A0A220VGQ9"/>
<dbReference type="OrthoDB" id="9815258at2"/>
<dbReference type="SUPFAM" id="SSF161098">
    <property type="entry name" value="MetI-like"/>
    <property type="match status" value="1"/>
</dbReference>
<evidence type="ECO:0000259" key="7">
    <source>
        <dbReference type="PROSITE" id="PS50928"/>
    </source>
</evidence>
<dbReference type="Proteomes" id="UP000242175">
    <property type="component" value="Chromosome small"/>
</dbReference>
<feature type="domain" description="ABC transmembrane type-1" evidence="7">
    <location>
        <begin position="19"/>
        <end position="198"/>
    </location>
</feature>
<dbReference type="GO" id="GO:0005886">
    <property type="term" value="C:plasma membrane"/>
    <property type="evidence" value="ECO:0007669"/>
    <property type="project" value="UniProtKB-SubCell"/>
</dbReference>
<evidence type="ECO:0000313" key="9">
    <source>
        <dbReference type="Proteomes" id="UP000242175"/>
    </source>
</evidence>
<reference evidence="8 9" key="1">
    <citation type="journal article" date="2016" name="Int. J. Syst. Evol. Microbiol.">
        <title>Paraphotobacterium marinum gen. nov., sp. nov., a member of the family Vibrionaceae, isolated from surface seawater.</title>
        <authorList>
            <person name="Huang Z."/>
            <person name="Dong C."/>
            <person name="Shao Z."/>
        </authorList>
    </citation>
    <scope>NUCLEOTIDE SEQUENCE [LARGE SCALE GENOMIC DNA]</scope>
    <source>
        <strain evidence="8 9">NSCS20N07D</strain>
    </source>
</reference>
<dbReference type="KEGG" id="pmai:CF386_10295"/>
<keyword evidence="4 6" id="KW-1133">Transmembrane helix</keyword>
<dbReference type="InterPro" id="IPR000515">
    <property type="entry name" value="MetI-like"/>
</dbReference>
<dbReference type="GO" id="GO:0055085">
    <property type="term" value="P:transmembrane transport"/>
    <property type="evidence" value="ECO:0007669"/>
    <property type="project" value="InterPro"/>
</dbReference>
<dbReference type="FunFam" id="1.10.3720.10:FF:000001">
    <property type="entry name" value="Glycine betaine ABC transporter, permease"/>
    <property type="match status" value="1"/>
</dbReference>
<evidence type="ECO:0000313" key="8">
    <source>
        <dbReference type="EMBL" id="ASK79440.1"/>
    </source>
</evidence>
<evidence type="ECO:0000256" key="2">
    <source>
        <dbReference type="ARBA" id="ARBA00022448"/>
    </source>
</evidence>
<feature type="transmembrane region" description="Helical" evidence="6">
    <location>
        <begin position="53"/>
        <end position="74"/>
    </location>
</feature>
<feature type="transmembrane region" description="Helical" evidence="6">
    <location>
        <begin position="179"/>
        <end position="199"/>
    </location>
</feature>
<feature type="transmembrane region" description="Helical" evidence="6">
    <location>
        <begin position="129"/>
        <end position="159"/>
    </location>
</feature>
<dbReference type="PROSITE" id="PS50928">
    <property type="entry name" value="ABC_TM1"/>
    <property type="match status" value="1"/>
</dbReference>
<feature type="transmembrane region" description="Helical" evidence="6">
    <location>
        <begin position="220"/>
        <end position="238"/>
    </location>
</feature>
<gene>
    <name evidence="8" type="ORF">CF386_10295</name>
</gene>
<evidence type="ECO:0000256" key="1">
    <source>
        <dbReference type="ARBA" id="ARBA00004651"/>
    </source>
</evidence>
<dbReference type="EMBL" id="CP022356">
    <property type="protein sequence ID" value="ASK79440.1"/>
    <property type="molecule type" value="Genomic_DNA"/>
</dbReference>
<dbReference type="PANTHER" id="PTHR30177:SF4">
    <property type="entry name" value="OSMOPROTECTANT IMPORT PERMEASE PROTEIN OSMW"/>
    <property type="match status" value="1"/>
</dbReference>
<dbReference type="CDD" id="cd06261">
    <property type="entry name" value="TM_PBP2"/>
    <property type="match status" value="1"/>
</dbReference>
<keyword evidence="5 6" id="KW-0472">Membrane</keyword>
<keyword evidence="2 6" id="KW-0813">Transport</keyword>
<accession>A0A220VGQ9</accession>
<keyword evidence="3 6" id="KW-0812">Transmembrane</keyword>
<evidence type="ECO:0000256" key="6">
    <source>
        <dbReference type="RuleBase" id="RU363032"/>
    </source>
</evidence>
<proteinExistence type="inferred from homology"/>
<protein>
    <submittedName>
        <fullName evidence="8">Choline ABC transporter permease</fullName>
    </submittedName>
</protein>
<dbReference type="GO" id="GO:0031460">
    <property type="term" value="P:glycine betaine transport"/>
    <property type="evidence" value="ECO:0007669"/>
    <property type="project" value="TreeGrafter"/>
</dbReference>
<comment type="similarity">
    <text evidence="6">Belongs to the binding-protein-dependent transport system permease family.</text>
</comment>
<dbReference type="Pfam" id="PF00528">
    <property type="entry name" value="BPD_transp_1"/>
    <property type="match status" value="1"/>
</dbReference>
<dbReference type="InterPro" id="IPR051204">
    <property type="entry name" value="ABC_transp_perm/SBD"/>
</dbReference>
<organism evidence="8 9">
    <name type="scientific">Paraphotobacterium marinum</name>
    <dbReference type="NCBI Taxonomy" id="1755811"/>
    <lineage>
        <taxon>Bacteria</taxon>
        <taxon>Pseudomonadati</taxon>
        <taxon>Pseudomonadota</taxon>
        <taxon>Gammaproteobacteria</taxon>
        <taxon>Vibrionales</taxon>
        <taxon>Vibrionaceae</taxon>
        <taxon>Paraphotobacterium</taxon>
    </lineage>
</organism>
<comment type="subcellular location">
    <subcellularLocation>
        <location evidence="1 6">Cell membrane</location>
        <topology evidence="1 6">Multi-pass membrane protein</topology>
    </subcellularLocation>
</comment>
<dbReference type="Gene3D" id="1.10.3720.10">
    <property type="entry name" value="MetI-like"/>
    <property type="match status" value="1"/>
</dbReference>
<evidence type="ECO:0000256" key="3">
    <source>
        <dbReference type="ARBA" id="ARBA00022692"/>
    </source>
</evidence>
<feature type="transmembrane region" description="Helical" evidence="6">
    <location>
        <begin position="24"/>
        <end position="46"/>
    </location>
</feature>
<keyword evidence="9" id="KW-1185">Reference proteome</keyword>
<feature type="transmembrane region" description="Helical" evidence="6">
    <location>
        <begin position="80"/>
        <end position="97"/>
    </location>
</feature>
<dbReference type="InterPro" id="IPR035906">
    <property type="entry name" value="MetI-like_sf"/>
</dbReference>
<sequence length="265" mass="29327">MDILYSFFSKHGNDLIERLLEHIYISYSALFISIVIAIPLGIFLFYKPKMRKVVFAFVNILQTIPSLAILGLLIPFVGIGYPPTLIALIAYALLPIVRSTYTGLMDIPREYVSAAEGLYLTKTQRLQHVFLPLAIPSIFSGIRIASAMTIGITTIAAFIGAGGLGDFITQGLALNNNTLLLLGTIPAAILAIASDYLIAKIGILFNKKHVKAKPKRVMSNLTWALLFIFIIGSCYYYFSKIQMKKTTKLWLLQVKTSQSSIFLAI</sequence>
<name>A0A220VGQ9_9GAMM</name>
<dbReference type="PANTHER" id="PTHR30177">
    <property type="entry name" value="GLYCINE BETAINE/L-PROLINE TRANSPORT SYSTEM PERMEASE PROTEIN PROW"/>
    <property type="match status" value="1"/>
</dbReference>
<evidence type="ECO:0000256" key="5">
    <source>
        <dbReference type="ARBA" id="ARBA00023136"/>
    </source>
</evidence>
<dbReference type="RefSeq" id="WP_089074348.1">
    <property type="nucleotide sequence ID" value="NZ_CP022356.1"/>
</dbReference>
<evidence type="ECO:0000256" key="4">
    <source>
        <dbReference type="ARBA" id="ARBA00022989"/>
    </source>
</evidence>